<proteinExistence type="predicted"/>
<dbReference type="OrthoDB" id="4356994at2759"/>
<dbReference type="GO" id="GO:0008270">
    <property type="term" value="F:zinc ion binding"/>
    <property type="evidence" value="ECO:0007669"/>
    <property type="project" value="InterPro"/>
</dbReference>
<evidence type="ECO:0000256" key="5">
    <source>
        <dbReference type="ARBA" id="ARBA00023242"/>
    </source>
</evidence>
<evidence type="ECO:0000259" key="6">
    <source>
        <dbReference type="Pfam" id="PF04082"/>
    </source>
</evidence>
<dbReference type="InterPro" id="IPR007219">
    <property type="entry name" value="XnlR_reg_dom"/>
</dbReference>
<name>A0A8J2ID61_9PLEO</name>
<reference evidence="7" key="1">
    <citation type="submission" date="2021-05" db="EMBL/GenBank/DDBJ databases">
        <authorList>
            <person name="Stam R."/>
        </authorList>
    </citation>
    <scope>NUCLEOTIDE SEQUENCE</scope>
    <source>
        <strain evidence="7">CS162</strain>
    </source>
</reference>
<dbReference type="GO" id="GO:0006351">
    <property type="term" value="P:DNA-templated transcription"/>
    <property type="evidence" value="ECO:0007669"/>
    <property type="project" value="InterPro"/>
</dbReference>
<sequence length="496" mass="55362">MLLNSQAWSNNVSGMFETFNWETEPGHNVTKRKSSDIDQRVLDSYFTQVAPHFPFISRTRFNSLAAKGQSPSHGFSALKHAIVMTSGVVRDAEEQFYYSNARSEVNQSEQETDDVAFPNLETVQALILIARRELAKGLTNRATVTIARAMRAMMLMGGHRIVDDHIEGSRSVQRGIRNCTPDSQTLPQEMQQSWWALYTVNACCAVREDIGIVIDSCQITTQLPQPYPTSPQFPHFTLEEFKPERFHGLLTPMSGIAMAAALTHNILKHRHHSLTQGLFAYEFCSNHEVLEQSIERVIEALQGRRNACGSSRALGDTVLADVSIIILLGLRILLHFISIAKAHTMHLMDSLISRSQDICLTTARRMSTLLEAFSLETESSRRDYEVLSPFLATPLQHCAKVFLQTLRDRQASRLPEPSNGIASPMRTVCRELKLLCSDDKEIASTVAECEAALNNVDSSGSSGYGYGRSSRGTSISDSSRDEWASSAWFDRTGPIW</sequence>
<dbReference type="GO" id="GO:0005634">
    <property type="term" value="C:nucleus"/>
    <property type="evidence" value="ECO:0007669"/>
    <property type="project" value="UniProtKB-SubCell"/>
</dbReference>
<dbReference type="PANTHER" id="PTHR47338">
    <property type="entry name" value="ZN(II)2CYS6 TRANSCRIPTION FACTOR (EUROFUNG)-RELATED"/>
    <property type="match status" value="1"/>
</dbReference>
<accession>A0A8J2ID61</accession>
<dbReference type="Pfam" id="PF04082">
    <property type="entry name" value="Fungal_trans"/>
    <property type="match status" value="1"/>
</dbReference>
<dbReference type="RefSeq" id="XP_043173479.1">
    <property type="nucleotide sequence ID" value="XM_043317544.1"/>
</dbReference>
<dbReference type="GO" id="GO:0000981">
    <property type="term" value="F:DNA-binding transcription factor activity, RNA polymerase II-specific"/>
    <property type="evidence" value="ECO:0007669"/>
    <property type="project" value="InterPro"/>
</dbReference>
<dbReference type="GeneID" id="67022181"/>
<organism evidence="7 8">
    <name type="scientific">Alternaria atra</name>
    <dbReference type="NCBI Taxonomy" id="119953"/>
    <lineage>
        <taxon>Eukaryota</taxon>
        <taxon>Fungi</taxon>
        <taxon>Dikarya</taxon>
        <taxon>Ascomycota</taxon>
        <taxon>Pezizomycotina</taxon>
        <taxon>Dothideomycetes</taxon>
        <taxon>Pleosporomycetidae</taxon>
        <taxon>Pleosporales</taxon>
        <taxon>Pleosporineae</taxon>
        <taxon>Pleosporaceae</taxon>
        <taxon>Alternaria</taxon>
        <taxon>Alternaria sect. Ulocladioides</taxon>
    </lineage>
</organism>
<dbReference type="AlphaFoldDB" id="A0A8J2ID61"/>
<evidence type="ECO:0000256" key="1">
    <source>
        <dbReference type="ARBA" id="ARBA00004123"/>
    </source>
</evidence>
<dbReference type="GO" id="GO:0003677">
    <property type="term" value="F:DNA binding"/>
    <property type="evidence" value="ECO:0007669"/>
    <property type="project" value="InterPro"/>
</dbReference>
<dbReference type="Proteomes" id="UP000676310">
    <property type="component" value="Unassembled WGS sequence"/>
</dbReference>
<evidence type="ECO:0000256" key="3">
    <source>
        <dbReference type="ARBA" id="ARBA00023015"/>
    </source>
</evidence>
<keyword evidence="3" id="KW-0805">Transcription regulation</keyword>
<evidence type="ECO:0000313" key="8">
    <source>
        <dbReference type="Proteomes" id="UP000676310"/>
    </source>
</evidence>
<keyword evidence="4" id="KW-0804">Transcription</keyword>
<dbReference type="EMBL" id="CAJRGZ010000027">
    <property type="protein sequence ID" value="CAG5181933.1"/>
    <property type="molecule type" value="Genomic_DNA"/>
</dbReference>
<protein>
    <recommendedName>
        <fullName evidence="6">Xylanolytic transcriptional activator regulatory domain-containing protein</fullName>
    </recommendedName>
</protein>
<evidence type="ECO:0000256" key="2">
    <source>
        <dbReference type="ARBA" id="ARBA00022723"/>
    </source>
</evidence>
<gene>
    <name evidence="7" type="ORF">ALTATR162_LOCUS9908</name>
</gene>
<evidence type="ECO:0000313" key="7">
    <source>
        <dbReference type="EMBL" id="CAG5181933.1"/>
    </source>
</evidence>
<keyword evidence="2" id="KW-0479">Metal-binding</keyword>
<dbReference type="CDD" id="cd12148">
    <property type="entry name" value="fungal_TF_MHR"/>
    <property type="match status" value="1"/>
</dbReference>
<evidence type="ECO:0000256" key="4">
    <source>
        <dbReference type="ARBA" id="ARBA00023163"/>
    </source>
</evidence>
<keyword evidence="5" id="KW-0539">Nucleus</keyword>
<feature type="domain" description="Xylanolytic transcriptional activator regulatory" evidence="6">
    <location>
        <begin position="42"/>
        <end position="291"/>
    </location>
</feature>
<dbReference type="InterPro" id="IPR050815">
    <property type="entry name" value="TF_fung"/>
</dbReference>
<keyword evidence="8" id="KW-1185">Reference proteome</keyword>
<dbReference type="PANTHER" id="PTHR47338:SF10">
    <property type="entry name" value="TRANSCRIPTION FACTOR DOMAIN-CONTAINING PROTEIN-RELATED"/>
    <property type="match status" value="1"/>
</dbReference>
<comment type="subcellular location">
    <subcellularLocation>
        <location evidence="1">Nucleus</location>
    </subcellularLocation>
</comment>
<comment type="caution">
    <text evidence="7">The sequence shown here is derived from an EMBL/GenBank/DDBJ whole genome shotgun (WGS) entry which is preliminary data.</text>
</comment>